<protein>
    <submittedName>
        <fullName evidence="1">Uncharacterized protein</fullName>
    </submittedName>
</protein>
<dbReference type="EMBL" id="LJOW01000002">
    <property type="protein sequence ID" value="OBQ45628.1"/>
    <property type="molecule type" value="Genomic_DNA"/>
</dbReference>
<gene>
    <name evidence="1" type="ORF">AN484_01280</name>
</gene>
<sequence>MEILRVPPYDDIVVNFVVPSGYEDADIYARVTDMADLSVQTLEFLEWSTGDNINISLPGRYDNNYRVEIFTVGEGEELIHEEYYELIRPYVNPNTLGTTASEIAEYKILELVARSMIDTFCPEGFYNKKITVVGTGNGSDYFSLWEKVYRVFKVYENNVLVYDRSNPELGDYQYTITPDKTAIQRVSADVLELNRYESTAQNLPVASGDLGYYGYEGISFPSGYDYTFVVDHGYLNVPEDVEYAAKLLIEDLKCGKLDYYKRYVTSYNTDQFKIQFDKAMLGGTGNFLVDKILDKYVKTIVKPGII</sequence>
<proteinExistence type="predicted"/>
<name>A0A1B7X8G8_APHFL</name>
<comment type="caution">
    <text evidence="1">The sequence shown here is derived from an EMBL/GenBank/DDBJ whole genome shotgun (WGS) entry which is preliminary data.</text>
</comment>
<reference evidence="1 2" key="1">
    <citation type="submission" date="2015-09" db="EMBL/GenBank/DDBJ databases">
        <title>Aphanizomenon flos-aquae WA102.</title>
        <authorList>
            <person name="Driscoll C."/>
        </authorList>
    </citation>
    <scope>NUCLEOTIDE SEQUENCE [LARGE SCALE GENOMIC DNA]</scope>
    <source>
        <strain evidence="1">WA102</strain>
    </source>
</reference>
<dbReference type="Proteomes" id="UP000092093">
    <property type="component" value="Unassembled WGS sequence"/>
</dbReference>
<evidence type="ECO:0000313" key="2">
    <source>
        <dbReference type="Proteomes" id="UP000092093"/>
    </source>
</evidence>
<organism evidence="1 2">
    <name type="scientific">Aphanizomenon flos-aquae WA102</name>
    <dbReference type="NCBI Taxonomy" id="1710896"/>
    <lineage>
        <taxon>Bacteria</taxon>
        <taxon>Bacillati</taxon>
        <taxon>Cyanobacteriota</taxon>
        <taxon>Cyanophyceae</taxon>
        <taxon>Nostocales</taxon>
        <taxon>Aphanizomenonaceae</taxon>
        <taxon>Aphanizomenon</taxon>
    </lineage>
</organism>
<accession>A0A1B7X8G8</accession>
<dbReference type="AlphaFoldDB" id="A0A1B7X8G8"/>
<evidence type="ECO:0000313" key="1">
    <source>
        <dbReference type="EMBL" id="OBQ45628.1"/>
    </source>
</evidence>